<dbReference type="GO" id="GO:0033615">
    <property type="term" value="P:mitochondrial proton-transporting ATP synthase complex assembly"/>
    <property type="evidence" value="ECO:0007669"/>
    <property type="project" value="TreeGrafter"/>
</dbReference>
<sequence length="254" mass="29749">NFKVTDLNWTGWFEINLDKRKLKTPGGNLFRVPHESLAMAVATEWNRQEEVVKRHDMHLTNLVNSCIDNPTRRTREDMIRGTLHFLETDTILYRLLEPPDLHDIQGREWDPLVKWTEKRLVPYTYIYTYDIDITPTTGFELPQISDGTHDRLERHLQAFSDWSLLGFQYGVEALKSLIIMLALVDKHISVDKAVKLARLETDYQTDRWGNVEWYHDIDILQLRARLAASALLIQWTSESVKVREKSSLDSSQGW</sequence>
<comment type="subcellular location">
    <subcellularLocation>
        <location evidence="1">Mitochondrion</location>
    </subcellularLocation>
</comment>
<evidence type="ECO:0000256" key="2">
    <source>
        <dbReference type="ARBA" id="ARBA00008231"/>
    </source>
</evidence>
<dbReference type="GO" id="GO:0005739">
    <property type="term" value="C:mitochondrion"/>
    <property type="evidence" value="ECO:0007669"/>
    <property type="project" value="UniProtKB-SubCell"/>
</dbReference>
<keyword evidence="3" id="KW-0809">Transit peptide</keyword>
<gene>
    <name evidence="6" type="ORF">FSP39_023987</name>
</gene>
<dbReference type="InterPro" id="IPR023335">
    <property type="entry name" value="ATP12_ortho_dom_sf"/>
</dbReference>
<accession>A0AA88XUG8</accession>
<keyword evidence="4" id="KW-0496">Mitochondrion</keyword>
<reference evidence="6" key="1">
    <citation type="submission" date="2019-08" db="EMBL/GenBank/DDBJ databases">
        <title>The improved chromosome-level genome for the pearl oyster Pinctada fucata martensii using PacBio sequencing and Hi-C.</title>
        <authorList>
            <person name="Zheng Z."/>
        </authorList>
    </citation>
    <scope>NUCLEOTIDE SEQUENCE</scope>
    <source>
        <strain evidence="6">ZZ-2019</strain>
        <tissue evidence="6">Adductor muscle</tissue>
    </source>
</reference>
<dbReference type="InterPro" id="IPR042272">
    <property type="entry name" value="ATP12_ATP_synth-F1-assembly_N"/>
</dbReference>
<dbReference type="AlphaFoldDB" id="A0AA88XUG8"/>
<evidence type="ECO:0000256" key="4">
    <source>
        <dbReference type="ARBA" id="ARBA00023128"/>
    </source>
</evidence>
<dbReference type="Proteomes" id="UP001186944">
    <property type="component" value="Unassembled WGS sequence"/>
</dbReference>
<comment type="similarity">
    <text evidence="2">Belongs to the ATP12 family.</text>
</comment>
<dbReference type="PANTHER" id="PTHR21013">
    <property type="entry name" value="ATP SYNTHASE MITOCHONDRIAL F1 COMPLEX ASSEMBLY FACTOR 2/ATP12 PROTEIN, MITOCHONDRIAL PRECURSOR"/>
    <property type="match status" value="1"/>
</dbReference>
<dbReference type="EMBL" id="VSWD01000010">
    <property type="protein sequence ID" value="KAK3091953.1"/>
    <property type="molecule type" value="Genomic_DNA"/>
</dbReference>
<dbReference type="SUPFAM" id="SSF160909">
    <property type="entry name" value="ATP12-like"/>
    <property type="match status" value="1"/>
</dbReference>
<protein>
    <recommendedName>
        <fullName evidence="8">ATP synthase mitochondrial F1 complex assembly factor 2</fullName>
    </recommendedName>
</protein>
<name>A0AA88XUG8_PINIB</name>
<evidence type="ECO:0000256" key="5">
    <source>
        <dbReference type="ARBA" id="ARBA00023186"/>
    </source>
</evidence>
<comment type="caution">
    <text evidence="6">The sequence shown here is derived from an EMBL/GenBank/DDBJ whole genome shotgun (WGS) entry which is preliminary data.</text>
</comment>
<dbReference type="PANTHER" id="PTHR21013:SF10">
    <property type="entry name" value="ATP SYNTHASE MITOCHONDRIAL F1 COMPLEX ASSEMBLY FACTOR 2"/>
    <property type="match status" value="1"/>
</dbReference>
<keyword evidence="5" id="KW-0143">Chaperone</keyword>
<evidence type="ECO:0008006" key="8">
    <source>
        <dbReference type="Google" id="ProtNLM"/>
    </source>
</evidence>
<dbReference type="Gene3D" id="1.10.3580.10">
    <property type="entry name" value="ATP12 ATPase"/>
    <property type="match status" value="1"/>
</dbReference>
<dbReference type="InterPro" id="IPR011419">
    <property type="entry name" value="ATP12_ATP_synth-F1-assembly"/>
</dbReference>
<evidence type="ECO:0000313" key="6">
    <source>
        <dbReference type="EMBL" id="KAK3091953.1"/>
    </source>
</evidence>
<feature type="non-terminal residue" evidence="6">
    <location>
        <position position="1"/>
    </location>
</feature>
<keyword evidence="7" id="KW-1185">Reference proteome</keyword>
<organism evidence="6 7">
    <name type="scientific">Pinctada imbricata</name>
    <name type="common">Atlantic pearl-oyster</name>
    <name type="synonym">Pinctada martensii</name>
    <dbReference type="NCBI Taxonomy" id="66713"/>
    <lineage>
        <taxon>Eukaryota</taxon>
        <taxon>Metazoa</taxon>
        <taxon>Spiralia</taxon>
        <taxon>Lophotrochozoa</taxon>
        <taxon>Mollusca</taxon>
        <taxon>Bivalvia</taxon>
        <taxon>Autobranchia</taxon>
        <taxon>Pteriomorphia</taxon>
        <taxon>Pterioida</taxon>
        <taxon>Pterioidea</taxon>
        <taxon>Pteriidae</taxon>
        <taxon>Pinctada</taxon>
    </lineage>
</organism>
<dbReference type="Pfam" id="PF07542">
    <property type="entry name" value="ATP12"/>
    <property type="match status" value="1"/>
</dbReference>
<evidence type="ECO:0000256" key="3">
    <source>
        <dbReference type="ARBA" id="ARBA00022946"/>
    </source>
</evidence>
<proteinExistence type="inferred from homology"/>
<evidence type="ECO:0000256" key="1">
    <source>
        <dbReference type="ARBA" id="ARBA00004173"/>
    </source>
</evidence>
<evidence type="ECO:0000313" key="7">
    <source>
        <dbReference type="Proteomes" id="UP001186944"/>
    </source>
</evidence>
<dbReference type="Gene3D" id="3.30.2180.10">
    <property type="entry name" value="ATP12-like"/>
    <property type="match status" value="1"/>
</dbReference>